<dbReference type="EMBL" id="AP027266">
    <property type="protein sequence ID" value="BDW86168.1"/>
    <property type="molecule type" value="Genomic_DNA"/>
</dbReference>
<evidence type="ECO:0000259" key="8">
    <source>
        <dbReference type="Pfam" id="PF01435"/>
    </source>
</evidence>
<keyword evidence="4 6" id="KW-0862">Zinc</keyword>
<dbReference type="PROSITE" id="PS51257">
    <property type="entry name" value="PROKAR_LIPOPROTEIN"/>
    <property type="match status" value="1"/>
</dbReference>
<sequence length="235" mass="25201">MRLPPLIVLAALLVSGCVQVMVPPPPPTPDIAARARQAVLNFGEVVERVEPVAEQVCREQTPDQPCDFVIYVDRAPESGVNAFHTLDPTGRPAIIFTLGLIAVARNTDELAFIMGHEAGHHIGRHLPQARMQAAQGARVFSDLARARGATQVEVSEAAQIGAIVASREFGQRAELEADAIGTIIAERAGYDAWVGAGFFTRIPDPARDFLSTHPPNAARIDVVRRTLQAIRGPGA</sequence>
<comment type="similarity">
    <text evidence="6">Belongs to the peptidase M48 family.</text>
</comment>
<dbReference type="GO" id="GO:0004222">
    <property type="term" value="F:metalloendopeptidase activity"/>
    <property type="evidence" value="ECO:0007669"/>
    <property type="project" value="InterPro"/>
</dbReference>
<feature type="chain" id="PRO_5045705378" evidence="7">
    <location>
        <begin position="21"/>
        <end position="235"/>
    </location>
</feature>
<feature type="domain" description="Peptidase M48" evidence="8">
    <location>
        <begin position="44"/>
        <end position="225"/>
    </location>
</feature>
<dbReference type="Proteomes" id="UP001337723">
    <property type="component" value="Chromosome"/>
</dbReference>
<dbReference type="Pfam" id="PF01435">
    <property type="entry name" value="Peptidase_M48"/>
    <property type="match status" value="1"/>
</dbReference>
<feature type="signal peptide" evidence="7">
    <location>
        <begin position="1"/>
        <end position="20"/>
    </location>
</feature>
<protein>
    <submittedName>
        <fullName evidence="9">Peptidase M48</fullName>
    </submittedName>
</protein>
<evidence type="ECO:0000256" key="1">
    <source>
        <dbReference type="ARBA" id="ARBA00022670"/>
    </source>
</evidence>
<dbReference type="PANTHER" id="PTHR22726">
    <property type="entry name" value="METALLOENDOPEPTIDASE OMA1"/>
    <property type="match status" value="1"/>
</dbReference>
<dbReference type="InterPro" id="IPR001915">
    <property type="entry name" value="Peptidase_M48"/>
</dbReference>
<evidence type="ECO:0000313" key="10">
    <source>
        <dbReference type="Proteomes" id="UP001337723"/>
    </source>
</evidence>
<evidence type="ECO:0000256" key="4">
    <source>
        <dbReference type="ARBA" id="ARBA00022833"/>
    </source>
</evidence>
<keyword evidence="2" id="KW-0479">Metal-binding</keyword>
<evidence type="ECO:0000256" key="5">
    <source>
        <dbReference type="ARBA" id="ARBA00023049"/>
    </source>
</evidence>
<dbReference type="Gene3D" id="3.30.2010.10">
    <property type="entry name" value="Metalloproteases ('zincins'), catalytic domain"/>
    <property type="match status" value="1"/>
</dbReference>
<dbReference type="GO" id="GO:0051603">
    <property type="term" value="P:proteolysis involved in protein catabolic process"/>
    <property type="evidence" value="ECO:0007669"/>
    <property type="project" value="TreeGrafter"/>
</dbReference>
<evidence type="ECO:0000256" key="6">
    <source>
        <dbReference type="RuleBase" id="RU003983"/>
    </source>
</evidence>
<dbReference type="RefSeq" id="WP_338272077.1">
    <property type="nucleotide sequence ID" value="NZ_AP027266.1"/>
</dbReference>
<dbReference type="GO" id="GO:0046872">
    <property type="term" value="F:metal ion binding"/>
    <property type="evidence" value="ECO:0007669"/>
    <property type="project" value="UniProtKB-KW"/>
</dbReference>
<keyword evidence="1 6" id="KW-0645">Protease</keyword>
<proteinExistence type="inferred from homology"/>
<gene>
    <name evidence="9" type="ORF">MACH21_23450</name>
</gene>
<accession>A0AA48HD99</accession>
<dbReference type="KEGG" id="rmai:MACH21_23450"/>
<keyword evidence="7" id="KW-0732">Signal</keyword>
<organism evidence="9 10">
    <name type="scientific">Roseicyclus marinus</name>
    <dbReference type="NCBI Taxonomy" id="2161673"/>
    <lineage>
        <taxon>Bacteria</taxon>
        <taxon>Pseudomonadati</taxon>
        <taxon>Pseudomonadota</taxon>
        <taxon>Alphaproteobacteria</taxon>
        <taxon>Rhodobacterales</taxon>
        <taxon>Roseobacteraceae</taxon>
        <taxon>Roseicyclus</taxon>
    </lineage>
</organism>
<name>A0AA48HD99_9RHOB</name>
<dbReference type="AlphaFoldDB" id="A0AA48HD99"/>
<evidence type="ECO:0000313" key="9">
    <source>
        <dbReference type="EMBL" id="BDW86168.1"/>
    </source>
</evidence>
<evidence type="ECO:0000256" key="2">
    <source>
        <dbReference type="ARBA" id="ARBA00022723"/>
    </source>
</evidence>
<dbReference type="InterPro" id="IPR051156">
    <property type="entry name" value="Mito/Outer_Membr_Metalloprot"/>
</dbReference>
<keyword evidence="10" id="KW-1185">Reference proteome</keyword>
<dbReference type="CDD" id="cd07324">
    <property type="entry name" value="M48C_Oma1-like"/>
    <property type="match status" value="1"/>
</dbReference>
<dbReference type="PANTHER" id="PTHR22726:SF1">
    <property type="entry name" value="METALLOENDOPEPTIDASE OMA1, MITOCHONDRIAL"/>
    <property type="match status" value="1"/>
</dbReference>
<comment type="cofactor">
    <cofactor evidence="6">
        <name>Zn(2+)</name>
        <dbReference type="ChEBI" id="CHEBI:29105"/>
    </cofactor>
    <text evidence="6">Binds 1 zinc ion per subunit.</text>
</comment>
<evidence type="ECO:0000256" key="3">
    <source>
        <dbReference type="ARBA" id="ARBA00022801"/>
    </source>
</evidence>
<keyword evidence="5 6" id="KW-0482">Metalloprotease</keyword>
<keyword evidence="3 6" id="KW-0378">Hydrolase</keyword>
<reference evidence="9 10" key="1">
    <citation type="submission" date="2023-01" db="EMBL/GenBank/DDBJ databases">
        <title>Complete genome sequence of Roseicyclus marinus strain Dej080120_10.</title>
        <authorList>
            <person name="Ueki S."/>
            <person name="Maruyama F."/>
        </authorList>
    </citation>
    <scope>NUCLEOTIDE SEQUENCE [LARGE SCALE GENOMIC DNA]</scope>
    <source>
        <strain evidence="9 10">Dej080120_10</strain>
    </source>
</reference>
<dbReference type="GO" id="GO:0016020">
    <property type="term" value="C:membrane"/>
    <property type="evidence" value="ECO:0007669"/>
    <property type="project" value="TreeGrafter"/>
</dbReference>
<evidence type="ECO:0000256" key="7">
    <source>
        <dbReference type="SAM" id="SignalP"/>
    </source>
</evidence>